<dbReference type="RefSeq" id="WP_335423153.1">
    <property type="nucleotide sequence ID" value="NZ_JBALHR010000006.1"/>
</dbReference>
<accession>A0ABU8BXM2</accession>
<name>A0ABU8BXM2_9RHOB</name>
<dbReference type="EMBL" id="JBALHR010000006">
    <property type="protein sequence ID" value="MEH7828819.1"/>
    <property type="molecule type" value="Genomic_DNA"/>
</dbReference>
<proteinExistence type="predicted"/>
<feature type="chain" id="PRO_5046552385" evidence="1">
    <location>
        <begin position="28"/>
        <end position="107"/>
    </location>
</feature>
<sequence>MNWLVRPFLAFLLAVTLIGATVNDAAAGLTAEIAAVTDPCCEDECPDNPACGAACAMMARCGMQALWPLQASTLSVAEREMAGLLLIPDQTLPLSVAPDGVRRPPRI</sequence>
<organism evidence="2 3">
    <name type="scientific">Gemmobacter denitrificans</name>
    <dbReference type="NCBI Taxonomy" id="3123040"/>
    <lineage>
        <taxon>Bacteria</taxon>
        <taxon>Pseudomonadati</taxon>
        <taxon>Pseudomonadota</taxon>
        <taxon>Alphaproteobacteria</taxon>
        <taxon>Rhodobacterales</taxon>
        <taxon>Paracoccaceae</taxon>
        <taxon>Gemmobacter</taxon>
    </lineage>
</organism>
<evidence type="ECO:0000313" key="3">
    <source>
        <dbReference type="Proteomes" id="UP001431963"/>
    </source>
</evidence>
<dbReference type="Proteomes" id="UP001431963">
    <property type="component" value="Unassembled WGS sequence"/>
</dbReference>
<reference evidence="2" key="1">
    <citation type="submission" date="2024-02" db="EMBL/GenBank/DDBJ databases">
        <title>Genome sequences of strain Gemmobacter sp. JM10B15.</title>
        <authorList>
            <person name="Zhang M."/>
        </authorList>
    </citation>
    <scope>NUCLEOTIDE SEQUENCE</scope>
    <source>
        <strain evidence="2">JM10B15</strain>
    </source>
</reference>
<keyword evidence="1" id="KW-0732">Signal</keyword>
<evidence type="ECO:0000313" key="2">
    <source>
        <dbReference type="EMBL" id="MEH7828819.1"/>
    </source>
</evidence>
<gene>
    <name evidence="2" type="ORF">V6590_11715</name>
</gene>
<protein>
    <submittedName>
        <fullName evidence="2">Uncharacterized protein</fullName>
    </submittedName>
</protein>
<evidence type="ECO:0000256" key="1">
    <source>
        <dbReference type="SAM" id="SignalP"/>
    </source>
</evidence>
<feature type="signal peptide" evidence="1">
    <location>
        <begin position="1"/>
        <end position="27"/>
    </location>
</feature>
<comment type="caution">
    <text evidence="2">The sequence shown here is derived from an EMBL/GenBank/DDBJ whole genome shotgun (WGS) entry which is preliminary data.</text>
</comment>
<keyword evidence="3" id="KW-1185">Reference proteome</keyword>